<dbReference type="InterPro" id="IPR012340">
    <property type="entry name" value="NA-bd_OB-fold"/>
</dbReference>
<dbReference type="GO" id="GO:0006302">
    <property type="term" value="P:double-strand break repair"/>
    <property type="evidence" value="ECO:0007669"/>
    <property type="project" value="TreeGrafter"/>
</dbReference>
<evidence type="ECO:0000259" key="22">
    <source>
        <dbReference type="PROSITE" id="PS50160"/>
    </source>
</evidence>
<feature type="region of interest" description="Disordered" evidence="20">
    <location>
        <begin position="690"/>
        <end position="761"/>
    </location>
</feature>
<dbReference type="Gene3D" id="3.30.470.30">
    <property type="entry name" value="DNA ligase/mRNA capping enzyme"/>
    <property type="match status" value="1"/>
</dbReference>
<gene>
    <name evidence="24" type="ORF">LTLLF_170380</name>
</gene>
<evidence type="ECO:0000256" key="9">
    <source>
        <dbReference type="ARBA" id="ARBA00022763"/>
    </source>
</evidence>
<dbReference type="EMBL" id="JAATJU010023748">
    <property type="protein sequence ID" value="KAH0507058.1"/>
    <property type="molecule type" value="Genomic_DNA"/>
</dbReference>
<dbReference type="Gene3D" id="2.40.50.140">
    <property type="entry name" value="Nucleic acid-binding proteins"/>
    <property type="match status" value="1"/>
</dbReference>
<evidence type="ECO:0000256" key="14">
    <source>
        <dbReference type="ARBA" id="ARBA00023204"/>
    </source>
</evidence>
<dbReference type="FunFam" id="1.10.3260.10:FF:000002">
    <property type="entry name" value="DNA ligase"/>
    <property type="match status" value="1"/>
</dbReference>
<evidence type="ECO:0000256" key="11">
    <source>
        <dbReference type="ARBA" id="ARBA00022833"/>
    </source>
</evidence>
<keyword evidence="5" id="KW-0132">Cell division</keyword>
<evidence type="ECO:0000256" key="19">
    <source>
        <dbReference type="RuleBase" id="RU004196"/>
    </source>
</evidence>
<evidence type="ECO:0000256" key="17">
    <source>
        <dbReference type="ARBA" id="ARBA00034003"/>
    </source>
</evidence>
<dbReference type="SUPFAM" id="SSF117018">
    <property type="entry name" value="ATP-dependent DNA ligase DNA-binding domain"/>
    <property type="match status" value="1"/>
</dbReference>
<comment type="similarity">
    <text evidence="3 19">Belongs to the ATP-dependent DNA ligase family.</text>
</comment>
<comment type="caution">
    <text evidence="24">The sequence shown here is derived from an EMBL/GenBank/DDBJ whole genome shotgun (WGS) entry which is preliminary data.</text>
</comment>
<evidence type="ECO:0000256" key="6">
    <source>
        <dbReference type="ARBA" id="ARBA00022705"/>
    </source>
</evidence>
<accession>A0A8J6GAL8</accession>
<keyword evidence="7" id="KW-0479">Metal-binding</keyword>
<dbReference type="InterPro" id="IPR036420">
    <property type="entry name" value="BRCT_dom_sf"/>
</dbReference>
<keyword evidence="14 18" id="KW-0234">DNA repair</keyword>
<dbReference type="PROSITE" id="PS00697">
    <property type="entry name" value="DNA_LIGASE_A1"/>
    <property type="match status" value="1"/>
</dbReference>
<organism evidence="24 25">
    <name type="scientific">Microtus ochrogaster</name>
    <name type="common">Prairie vole</name>
    <dbReference type="NCBI Taxonomy" id="79684"/>
    <lineage>
        <taxon>Eukaryota</taxon>
        <taxon>Metazoa</taxon>
        <taxon>Chordata</taxon>
        <taxon>Craniata</taxon>
        <taxon>Vertebrata</taxon>
        <taxon>Euteleostomi</taxon>
        <taxon>Mammalia</taxon>
        <taxon>Eutheria</taxon>
        <taxon>Euarchontoglires</taxon>
        <taxon>Glires</taxon>
        <taxon>Rodentia</taxon>
        <taxon>Myomorpha</taxon>
        <taxon>Muroidea</taxon>
        <taxon>Cricetidae</taxon>
        <taxon>Arvicolinae</taxon>
        <taxon>Microtus</taxon>
    </lineage>
</organism>
<dbReference type="FunFam" id="3.40.50.10190:FF:000032">
    <property type="entry name" value="DNA ligase"/>
    <property type="match status" value="1"/>
</dbReference>
<evidence type="ECO:0000256" key="16">
    <source>
        <dbReference type="ARBA" id="ARBA00023306"/>
    </source>
</evidence>
<protein>
    <recommendedName>
        <fullName evidence="18">DNA ligase</fullName>
        <ecNumber evidence="18">6.5.1.1</ecNumber>
    </recommendedName>
</protein>
<dbReference type="CDD" id="cd18431">
    <property type="entry name" value="BRCT_DNA_ligase_III"/>
    <property type="match status" value="1"/>
</dbReference>
<evidence type="ECO:0000256" key="7">
    <source>
        <dbReference type="ARBA" id="ARBA00022723"/>
    </source>
</evidence>
<dbReference type="PANTHER" id="PTHR45674:SF9">
    <property type="entry name" value="DNA LIGASE 3"/>
    <property type="match status" value="1"/>
</dbReference>
<dbReference type="PROSITE" id="PS50064">
    <property type="entry name" value="ZF_PARP_2"/>
    <property type="match status" value="1"/>
</dbReference>
<dbReference type="Gene3D" id="1.10.3260.10">
    <property type="entry name" value="DNA ligase, ATP-dependent, N-terminal domain"/>
    <property type="match status" value="1"/>
</dbReference>
<evidence type="ECO:0000256" key="3">
    <source>
        <dbReference type="ARBA" id="ARBA00007572"/>
    </source>
</evidence>
<keyword evidence="16" id="KW-0131">Cell cycle</keyword>
<dbReference type="Pfam" id="PF16759">
    <property type="entry name" value="LIG3_BRCT"/>
    <property type="match status" value="1"/>
</dbReference>
<dbReference type="PROSITE" id="PS50172">
    <property type="entry name" value="BRCT"/>
    <property type="match status" value="1"/>
</dbReference>
<dbReference type="EC" id="6.5.1.1" evidence="18"/>
<dbReference type="Gene3D" id="3.30.1740.10">
    <property type="entry name" value="Zinc finger, PARP-type"/>
    <property type="match status" value="1"/>
</dbReference>
<dbReference type="InterPro" id="IPR012310">
    <property type="entry name" value="DNA_ligase_ATP-dep_cent"/>
</dbReference>
<keyword evidence="4 18" id="KW-0436">Ligase</keyword>
<evidence type="ECO:0000259" key="21">
    <source>
        <dbReference type="PROSITE" id="PS50064"/>
    </source>
</evidence>
<evidence type="ECO:0000256" key="15">
    <source>
        <dbReference type="ARBA" id="ARBA00023242"/>
    </source>
</evidence>
<evidence type="ECO:0000256" key="13">
    <source>
        <dbReference type="ARBA" id="ARBA00023172"/>
    </source>
</evidence>
<dbReference type="CDD" id="cd07902">
    <property type="entry name" value="Adenylation_DNA_ligase_III"/>
    <property type="match status" value="1"/>
</dbReference>
<dbReference type="InterPro" id="IPR000977">
    <property type="entry name" value="DNA_ligase_ATP-dep"/>
</dbReference>
<comment type="cofactor">
    <cofactor evidence="1">
        <name>Mg(2+)</name>
        <dbReference type="ChEBI" id="CHEBI:18420"/>
    </cofactor>
</comment>
<reference evidence="24" key="1">
    <citation type="submission" date="2020-03" db="EMBL/GenBank/DDBJ databases">
        <title>Studies in the Genomics of Life Span.</title>
        <authorList>
            <person name="Glass D."/>
        </authorList>
    </citation>
    <scope>NUCLEOTIDE SEQUENCE</scope>
    <source>
        <strain evidence="24">LTLLF</strain>
        <tissue evidence="24">Muscle</tissue>
    </source>
</reference>
<dbReference type="InterPro" id="IPR016059">
    <property type="entry name" value="DNA_ligase_ATP-dep_CS"/>
</dbReference>
<dbReference type="SMART" id="SM01336">
    <property type="entry name" value="zf-PARP"/>
    <property type="match status" value="1"/>
</dbReference>
<evidence type="ECO:0000256" key="8">
    <source>
        <dbReference type="ARBA" id="ARBA00022741"/>
    </source>
</evidence>
<dbReference type="InterPro" id="IPR001357">
    <property type="entry name" value="BRCT_dom"/>
</dbReference>
<dbReference type="NCBIfam" id="TIGR00574">
    <property type="entry name" value="dnl1"/>
    <property type="match status" value="1"/>
</dbReference>
<dbReference type="Pfam" id="PF04675">
    <property type="entry name" value="DNA_ligase_A_N"/>
    <property type="match status" value="1"/>
</dbReference>
<evidence type="ECO:0000256" key="10">
    <source>
        <dbReference type="ARBA" id="ARBA00022771"/>
    </source>
</evidence>
<keyword evidence="8 18" id="KW-0547">Nucleotide-binding</keyword>
<dbReference type="Pfam" id="PF00645">
    <property type="entry name" value="zf-PARP"/>
    <property type="match status" value="1"/>
</dbReference>
<keyword evidence="11" id="KW-0862">Zinc</keyword>
<keyword evidence="6" id="KW-0235">DNA replication</keyword>
<name>A0A8J6GAL8_MICOH</name>
<dbReference type="Pfam" id="PF01068">
    <property type="entry name" value="DNA_ligase_A_M"/>
    <property type="match status" value="1"/>
</dbReference>
<dbReference type="AlphaFoldDB" id="A0A8J6GAL8"/>
<dbReference type="GO" id="GO:0005524">
    <property type="term" value="F:ATP binding"/>
    <property type="evidence" value="ECO:0007669"/>
    <property type="project" value="UniProtKB-KW"/>
</dbReference>
<evidence type="ECO:0000256" key="20">
    <source>
        <dbReference type="SAM" id="MobiDB-lite"/>
    </source>
</evidence>
<evidence type="ECO:0000256" key="4">
    <source>
        <dbReference type="ARBA" id="ARBA00022598"/>
    </source>
</evidence>
<feature type="region of interest" description="Disordered" evidence="20">
    <location>
        <begin position="141"/>
        <end position="167"/>
    </location>
</feature>
<evidence type="ECO:0000256" key="5">
    <source>
        <dbReference type="ARBA" id="ARBA00022618"/>
    </source>
</evidence>
<dbReference type="InterPro" id="IPR050191">
    <property type="entry name" value="ATP-dep_DNA_ligase"/>
</dbReference>
<dbReference type="SUPFAM" id="SSF52113">
    <property type="entry name" value="BRCT domain"/>
    <property type="match status" value="1"/>
</dbReference>
<keyword evidence="13 18" id="KW-0233">DNA recombination</keyword>
<dbReference type="InterPro" id="IPR031916">
    <property type="entry name" value="LIG3_BRCT"/>
</dbReference>
<feature type="domain" description="ATP-dependent DNA ligase family profile" evidence="22">
    <location>
        <begin position="487"/>
        <end position="597"/>
    </location>
</feature>
<dbReference type="Proteomes" id="UP000710432">
    <property type="component" value="Unassembled WGS sequence"/>
</dbReference>
<dbReference type="InterPro" id="IPR036599">
    <property type="entry name" value="DNA_ligase_N_sf"/>
</dbReference>
<evidence type="ECO:0000256" key="1">
    <source>
        <dbReference type="ARBA" id="ARBA00001946"/>
    </source>
</evidence>
<dbReference type="GO" id="GO:0070421">
    <property type="term" value="C:DNA ligase III-XRCC1 complex"/>
    <property type="evidence" value="ECO:0007669"/>
    <property type="project" value="TreeGrafter"/>
</dbReference>
<dbReference type="Gene3D" id="3.30.1490.70">
    <property type="match status" value="1"/>
</dbReference>
<dbReference type="PROSITE" id="PS00347">
    <property type="entry name" value="ZF_PARP_1"/>
    <property type="match status" value="1"/>
</dbReference>
<keyword evidence="9 18" id="KW-0227">DNA damage</keyword>
<dbReference type="PROSITE" id="PS00333">
    <property type="entry name" value="DNA_LIGASE_A2"/>
    <property type="match status" value="1"/>
</dbReference>
<feature type="domain" description="PARP-type" evidence="21">
    <location>
        <begin position="6"/>
        <end position="98"/>
    </location>
</feature>
<dbReference type="GO" id="GO:0051301">
    <property type="term" value="P:cell division"/>
    <property type="evidence" value="ECO:0007669"/>
    <property type="project" value="UniProtKB-KW"/>
</dbReference>
<dbReference type="Gene3D" id="3.40.50.10190">
    <property type="entry name" value="BRCT domain"/>
    <property type="match status" value="1"/>
</dbReference>
<dbReference type="FunFam" id="3.30.1740.10:FF:000001">
    <property type="entry name" value="DNA ligase"/>
    <property type="match status" value="1"/>
</dbReference>
<dbReference type="GO" id="GO:0003677">
    <property type="term" value="F:DNA binding"/>
    <property type="evidence" value="ECO:0007669"/>
    <property type="project" value="InterPro"/>
</dbReference>
<dbReference type="PANTHER" id="PTHR45674">
    <property type="entry name" value="DNA LIGASE 1/3 FAMILY MEMBER"/>
    <property type="match status" value="1"/>
</dbReference>
<dbReference type="FunFam" id="3.30.470.30:FF:000003">
    <property type="entry name" value="DNA ligase"/>
    <property type="match status" value="1"/>
</dbReference>
<proteinExistence type="inferred from homology"/>
<evidence type="ECO:0000259" key="23">
    <source>
        <dbReference type="PROSITE" id="PS50172"/>
    </source>
</evidence>
<dbReference type="SMART" id="SM00292">
    <property type="entry name" value="BRCT"/>
    <property type="match status" value="1"/>
</dbReference>
<comment type="catalytic activity">
    <reaction evidence="17 18">
        <text>ATP + (deoxyribonucleotide)n-3'-hydroxyl + 5'-phospho-(deoxyribonucleotide)m = (deoxyribonucleotide)n+m + AMP + diphosphate.</text>
        <dbReference type="EC" id="6.5.1.1"/>
    </reaction>
</comment>
<dbReference type="GO" id="GO:0003910">
    <property type="term" value="F:DNA ligase (ATP) activity"/>
    <property type="evidence" value="ECO:0007669"/>
    <property type="project" value="UniProtKB-EC"/>
</dbReference>
<dbReference type="InterPro" id="IPR012308">
    <property type="entry name" value="DNA_ligase_ATP-dep_N"/>
</dbReference>
<dbReference type="GO" id="GO:0008270">
    <property type="term" value="F:zinc ion binding"/>
    <property type="evidence" value="ECO:0007669"/>
    <property type="project" value="UniProtKB-KW"/>
</dbReference>
<comment type="subcellular location">
    <subcellularLocation>
        <location evidence="2">Nucleus</location>
    </subcellularLocation>
</comment>
<feature type="domain" description="BRCT" evidence="23">
    <location>
        <begin position="784"/>
        <end position="860"/>
    </location>
</feature>
<dbReference type="SUPFAM" id="SSF56091">
    <property type="entry name" value="DNA ligase/mRNA capping enzyme, catalytic domain"/>
    <property type="match status" value="1"/>
</dbReference>
<sequence length="860" mass="96040">MAEQRFCVDYAKRGTAGCKKCKEKIVKGVCRIGKVVPNPFSESGGDMKEWYHIKCMFEKLERARATTKKIEDLTELEGWEELEDNEKEQISQHIADLSSKAAGTPKKKTAVQAKLTTTGQVTSPAKGASFVTSTNPRKFSGFSAAKANNSEQGPSNPAPKTSLSASKCDPKHKDCLLREFRKLCAMVAENPSYNTKTQIIQDFLQKGSTGVKLLLPGVIKSVYNLNDKQIVKLFSRIFNCNPDEMARDLEQGDVSETIRVFFEQSKSFPPAAKSLLTIQEVDAFLLHLSKLTKEDEQQQALQDIASRCTANDLKCIIRLIKHDLKMNSGAKHVLDALDPNAYEAFKASRNLQDVVERVLHNEQEVEKDPGRRRALSVQASLMTPVQPMLAEACKSIEYAMKKCPNGMFSEIKYDGERVQVHKKGDHFSYFSRSLKPVLPHKVAHFKDYIPRAFPGGESMILDSEVLLIDNNTGKPLPFGTLGVHKKAAFQDANVCLFVFDCIYFNDVSLMDRPLCERRKFLHDNMVEIRNRIMFSEMKQVTKASDLADMINRVIREGLEGLVLKDVKGTYEPGKRHWLKVKKDYLNEGAMADTADLLPQDPSKIPSWLKINKIYYPDFIVPDPKKAAVWEITGAEFSKSEAHTADGISIRFPRCTRIRDDKDWKSATNLPQLKELYQLSKEKADFTVVAGDEGSSTTGGSNGESEGTAGSAVPHKAPKTPPSKSSASGKKTEQKLNNSNSRGGNKVIPKPSSMKPGDKLITKSSPVKVGVKRKAADETQCPTKVLLDVFTGVRLYLPPSTPDFKRLKRYFVAFNGDLVQEFDMASATHVLGNRENNTEAQLVSPEWIWSCIRKRRLIAPC</sequence>
<evidence type="ECO:0000313" key="24">
    <source>
        <dbReference type="EMBL" id="KAH0507058.1"/>
    </source>
</evidence>
<feature type="compositionally biased region" description="Polar residues" evidence="20">
    <location>
        <begin position="146"/>
        <end position="165"/>
    </location>
</feature>
<keyword evidence="12 18" id="KW-0067">ATP-binding</keyword>
<dbReference type="PROSITE" id="PS50160">
    <property type="entry name" value="DNA_LIGASE_A3"/>
    <property type="match status" value="1"/>
</dbReference>
<evidence type="ECO:0000256" key="18">
    <source>
        <dbReference type="RuleBase" id="RU000617"/>
    </source>
</evidence>
<keyword evidence="10" id="KW-0863">Zinc-finger</keyword>
<dbReference type="InterPro" id="IPR001510">
    <property type="entry name" value="Znf_PARP"/>
</dbReference>
<dbReference type="SUPFAM" id="SSF57716">
    <property type="entry name" value="Glucocorticoid receptor-like (DNA-binding domain)"/>
    <property type="match status" value="1"/>
</dbReference>
<evidence type="ECO:0000256" key="12">
    <source>
        <dbReference type="ARBA" id="ARBA00022840"/>
    </source>
</evidence>
<dbReference type="GO" id="GO:0006310">
    <property type="term" value="P:DNA recombination"/>
    <property type="evidence" value="ECO:0007669"/>
    <property type="project" value="UniProtKB-KW"/>
</dbReference>
<dbReference type="SUPFAM" id="SSF50249">
    <property type="entry name" value="Nucleic acid-binding proteins"/>
    <property type="match status" value="1"/>
</dbReference>
<dbReference type="GO" id="GO:0006273">
    <property type="term" value="P:lagging strand elongation"/>
    <property type="evidence" value="ECO:0007669"/>
    <property type="project" value="TreeGrafter"/>
</dbReference>
<evidence type="ECO:0000256" key="2">
    <source>
        <dbReference type="ARBA" id="ARBA00004123"/>
    </source>
</evidence>
<dbReference type="GO" id="GO:0071897">
    <property type="term" value="P:DNA biosynthetic process"/>
    <property type="evidence" value="ECO:0007669"/>
    <property type="project" value="InterPro"/>
</dbReference>
<evidence type="ECO:0000313" key="25">
    <source>
        <dbReference type="Proteomes" id="UP000710432"/>
    </source>
</evidence>
<keyword evidence="15" id="KW-0539">Nucleus</keyword>
<dbReference type="InterPro" id="IPR036957">
    <property type="entry name" value="Znf_PARP_sf"/>
</dbReference>
<feature type="compositionally biased region" description="Low complexity" evidence="20">
    <location>
        <begin position="690"/>
        <end position="714"/>
    </location>
</feature>